<sequence>MCLMKNQKKESYAGVFSLLKRRWVELEVVPQFKAFHCDIQFRALIRMLLALPLLPKSEAANAWNNAKFEKFPFVWSIAKDVFNSSAELEQPGLLQYEPSLQ</sequence>
<dbReference type="Proteomes" id="UP000887574">
    <property type="component" value="Unplaced"/>
</dbReference>
<evidence type="ECO:0000313" key="2">
    <source>
        <dbReference type="WBParaSite" id="jg24474"/>
    </source>
</evidence>
<name>A0A915DWP4_9BILA</name>
<dbReference type="WBParaSite" id="jg24474">
    <property type="protein sequence ID" value="jg24474"/>
    <property type="gene ID" value="jg24474"/>
</dbReference>
<evidence type="ECO:0000313" key="1">
    <source>
        <dbReference type="Proteomes" id="UP000887574"/>
    </source>
</evidence>
<dbReference type="AlphaFoldDB" id="A0A915DWP4"/>
<accession>A0A915DWP4</accession>
<reference evidence="2" key="1">
    <citation type="submission" date="2022-11" db="UniProtKB">
        <authorList>
            <consortium name="WormBaseParasite"/>
        </authorList>
    </citation>
    <scope>IDENTIFICATION</scope>
</reference>
<protein>
    <submittedName>
        <fullName evidence="2">Uncharacterized protein</fullName>
    </submittedName>
</protein>
<organism evidence="1 2">
    <name type="scientific">Ditylenchus dipsaci</name>
    <dbReference type="NCBI Taxonomy" id="166011"/>
    <lineage>
        <taxon>Eukaryota</taxon>
        <taxon>Metazoa</taxon>
        <taxon>Ecdysozoa</taxon>
        <taxon>Nematoda</taxon>
        <taxon>Chromadorea</taxon>
        <taxon>Rhabditida</taxon>
        <taxon>Tylenchina</taxon>
        <taxon>Tylenchomorpha</taxon>
        <taxon>Sphaerularioidea</taxon>
        <taxon>Anguinidae</taxon>
        <taxon>Anguininae</taxon>
        <taxon>Ditylenchus</taxon>
    </lineage>
</organism>
<keyword evidence="1" id="KW-1185">Reference proteome</keyword>
<proteinExistence type="predicted"/>